<dbReference type="KEGG" id="rhoz:GXP67_26745"/>
<accession>A0A6C0GPJ1</accession>
<comment type="cofactor">
    <cofactor evidence="2">
        <name>Fe cation</name>
        <dbReference type="ChEBI" id="CHEBI:24875"/>
    </cofactor>
    <text evidence="2">Binds 1 Fe cation per subunit.</text>
</comment>
<evidence type="ECO:0000313" key="6">
    <source>
        <dbReference type="EMBL" id="QHT69985.1"/>
    </source>
</evidence>
<dbReference type="Pfam" id="PF05726">
    <property type="entry name" value="Pirin_C"/>
    <property type="match status" value="1"/>
</dbReference>
<dbReference type="InterPro" id="IPR014710">
    <property type="entry name" value="RmlC-like_jellyroll"/>
</dbReference>
<name>A0A6C0GPJ1_9BACT</name>
<dbReference type="AlphaFoldDB" id="A0A6C0GPJ1"/>
<dbReference type="InterPro" id="IPR011051">
    <property type="entry name" value="RmlC_Cupin_sf"/>
</dbReference>
<dbReference type="CDD" id="cd02247">
    <property type="entry name" value="cupin_pirin_C"/>
    <property type="match status" value="1"/>
</dbReference>
<comment type="similarity">
    <text evidence="1 3">Belongs to the pirin family.</text>
</comment>
<dbReference type="Proteomes" id="UP000480178">
    <property type="component" value="Chromosome"/>
</dbReference>
<dbReference type="PANTHER" id="PTHR13903">
    <property type="entry name" value="PIRIN-RELATED"/>
    <property type="match status" value="1"/>
</dbReference>
<feature type="domain" description="Pirin N-terminal" evidence="4">
    <location>
        <begin position="53"/>
        <end position="116"/>
    </location>
</feature>
<dbReference type="GO" id="GO:0046872">
    <property type="term" value="F:metal ion binding"/>
    <property type="evidence" value="ECO:0007669"/>
    <property type="project" value="UniProtKB-KW"/>
</dbReference>
<feature type="binding site" evidence="2">
    <location>
        <position position="99"/>
    </location>
    <ligand>
        <name>Fe cation</name>
        <dbReference type="ChEBI" id="CHEBI:24875"/>
    </ligand>
</feature>
<evidence type="ECO:0000256" key="1">
    <source>
        <dbReference type="ARBA" id="ARBA00008416"/>
    </source>
</evidence>
<dbReference type="RefSeq" id="WP_162445968.1">
    <property type="nucleotide sequence ID" value="NZ_CP048222.1"/>
</dbReference>
<keyword evidence="2" id="KW-0479">Metal-binding</keyword>
<evidence type="ECO:0000259" key="5">
    <source>
        <dbReference type="Pfam" id="PF05726"/>
    </source>
</evidence>
<evidence type="ECO:0000313" key="7">
    <source>
        <dbReference type="Proteomes" id="UP000480178"/>
    </source>
</evidence>
<proteinExistence type="inferred from homology"/>
<evidence type="ECO:0000259" key="4">
    <source>
        <dbReference type="Pfam" id="PF02678"/>
    </source>
</evidence>
<keyword evidence="2" id="KW-0408">Iron</keyword>
<reference evidence="6 7" key="1">
    <citation type="submission" date="2020-01" db="EMBL/GenBank/DDBJ databases">
        <authorList>
            <person name="Kim M.K."/>
        </authorList>
    </citation>
    <scope>NUCLEOTIDE SEQUENCE [LARGE SCALE GENOMIC DNA]</scope>
    <source>
        <strain evidence="6 7">172606-1</strain>
    </source>
</reference>
<evidence type="ECO:0000256" key="3">
    <source>
        <dbReference type="RuleBase" id="RU003457"/>
    </source>
</evidence>
<gene>
    <name evidence="6" type="ORF">GXP67_26745</name>
</gene>
<feature type="domain" description="Pirin C-terminal" evidence="5">
    <location>
        <begin position="170"/>
        <end position="277"/>
    </location>
</feature>
<protein>
    <submittedName>
        <fullName evidence="6">Pirin family protein</fullName>
    </submittedName>
</protein>
<dbReference type="EMBL" id="CP048222">
    <property type="protein sequence ID" value="QHT69985.1"/>
    <property type="molecule type" value="Genomic_DNA"/>
</dbReference>
<dbReference type="InterPro" id="IPR012093">
    <property type="entry name" value="Pirin"/>
</dbReference>
<dbReference type="Pfam" id="PF02678">
    <property type="entry name" value="Pirin"/>
    <property type="match status" value="1"/>
</dbReference>
<evidence type="ECO:0000256" key="2">
    <source>
        <dbReference type="PIRSR" id="PIRSR006232-1"/>
    </source>
</evidence>
<organism evidence="6 7">
    <name type="scientific">Rhodocytophaga rosea</name>
    <dbReference type="NCBI Taxonomy" id="2704465"/>
    <lineage>
        <taxon>Bacteria</taxon>
        <taxon>Pseudomonadati</taxon>
        <taxon>Bacteroidota</taxon>
        <taxon>Cytophagia</taxon>
        <taxon>Cytophagales</taxon>
        <taxon>Rhodocytophagaceae</taxon>
        <taxon>Rhodocytophaga</taxon>
    </lineage>
</organism>
<dbReference type="InterPro" id="IPR008778">
    <property type="entry name" value="Pirin_C_dom"/>
</dbReference>
<feature type="binding site" evidence="2">
    <location>
        <position position="62"/>
    </location>
    <ligand>
        <name>Fe cation</name>
        <dbReference type="ChEBI" id="CHEBI:24875"/>
    </ligand>
</feature>
<dbReference type="InterPro" id="IPR003829">
    <property type="entry name" value="Pirin_N_dom"/>
</dbReference>
<keyword evidence="7" id="KW-1185">Reference proteome</keyword>
<dbReference type="PANTHER" id="PTHR13903:SF8">
    <property type="entry name" value="PIRIN"/>
    <property type="match status" value="1"/>
</dbReference>
<dbReference type="SUPFAM" id="SSF51182">
    <property type="entry name" value="RmlC-like cupins"/>
    <property type="match status" value="1"/>
</dbReference>
<dbReference type="PIRSF" id="PIRSF006232">
    <property type="entry name" value="Pirin"/>
    <property type="match status" value="1"/>
</dbReference>
<feature type="binding site" evidence="2">
    <location>
        <position position="101"/>
    </location>
    <ligand>
        <name>Fe cation</name>
        <dbReference type="ChEBI" id="CHEBI:24875"/>
    </ligand>
</feature>
<dbReference type="Gene3D" id="2.60.120.10">
    <property type="entry name" value="Jelly Rolls"/>
    <property type="match status" value="2"/>
</dbReference>
<feature type="binding site" evidence="2">
    <location>
        <position position="60"/>
    </location>
    <ligand>
        <name>Fe cation</name>
        <dbReference type="ChEBI" id="CHEBI:24875"/>
    </ligand>
</feature>
<sequence>MSISRKINHIGTPRNQQGFLGSDHIARAVIGVEFSESDPFILLMDDMLDKQDDEPVGGPHPHAGFETVSLLLEGEIGDSAHKMNGGDFQLMTAGRGVVHTETIDRKVKMRLLQLWLTLPKKDRWAAPRIQNLSLEQVPVLSEKGVAIKVYSGTFAGLTSPVKNYVPLIIADITLQAEVSIKKNLPGSYTSFLYVLEGSVKVGEEQKLLKQGQVGWLDKIADSDQIELLLKAEENGARFVLYAAEPQGVPIVSHGPFIGDSTDDIRRLYQEFRHGKMGHISEVAESQQYNW</sequence>